<dbReference type="InterPro" id="IPR019787">
    <property type="entry name" value="Znf_PHD-finger"/>
</dbReference>
<evidence type="ECO:0000313" key="6">
    <source>
        <dbReference type="EMBL" id="KAJ8870308.1"/>
    </source>
</evidence>
<feature type="domain" description="PHD-type" evidence="5">
    <location>
        <begin position="98"/>
        <end position="137"/>
    </location>
</feature>
<evidence type="ECO:0000259" key="5">
    <source>
        <dbReference type="Pfam" id="PF00628"/>
    </source>
</evidence>
<keyword evidence="3" id="KW-0862">Zinc</keyword>
<keyword evidence="2" id="KW-0863">Zinc-finger</keyword>
<dbReference type="Pfam" id="PF00628">
    <property type="entry name" value="PHD"/>
    <property type="match status" value="1"/>
</dbReference>
<dbReference type="CDD" id="cd15489">
    <property type="entry name" value="PHD_SF"/>
    <property type="match status" value="1"/>
</dbReference>
<sequence>MQQEDVANAENVNDSNHSNDPVMERKRRILRRTRVNNEKKTKRTSNKGKGKPDVKGTGERQDTAPRDTKDGKTIIKPQGSKGNPSTGGMNVTNDSWYCSVCEIDEVAEIILCNTCLKYFHERCVGITKRDNIDMWEWFNYIGSD</sequence>
<feature type="compositionally biased region" description="Polar residues" evidence="4">
    <location>
        <begin position="1"/>
        <end position="19"/>
    </location>
</feature>
<gene>
    <name evidence="6" type="ORF">PR048_029329</name>
</gene>
<comment type="caution">
    <text evidence="6">The sequence shown here is derived from an EMBL/GenBank/DDBJ whole genome shotgun (WGS) entry which is preliminary data.</text>
</comment>
<dbReference type="SUPFAM" id="SSF57903">
    <property type="entry name" value="FYVE/PHD zinc finger"/>
    <property type="match status" value="1"/>
</dbReference>
<keyword evidence="1" id="KW-0479">Metal-binding</keyword>
<dbReference type="Proteomes" id="UP001159363">
    <property type="component" value="Chromosome 12"/>
</dbReference>
<proteinExistence type="predicted"/>
<dbReference type="InterPro" id="IPR011011">
    <property type="entry name" value="Znf_FYVE_PHD"/>
</dbReference>
<dbReference type="Gene3D" id="3.30.40.10">
    <property type="entry name" value="Zinc/RING finger domain, C3HC4 (zinc finger)"/>
    <property type="match status" value="1"/>
</dbReference>
<name>A0ABQ9GD34_9NEOP</name>
<feature type="compositionally biased region" description="Basic and acidic residues" evidence="4">
    <location>
        <begin position="50"/>
        <end position="73"/>
    </location>
</feature>
<evidence type="ECO:0000256" key="1">
    <source>
        <dbReference type="ARBA" id="ARBA00022723"/>
    </source>
</evidence>
<keyword evidence="7" id="KW-1185">Reference proteome</keyword>
<evidence type="ECO:0000256" key="4">
    <source>
        <dbReference type="SAM" id="MobiDB-lite"/>
    </source>
</evidence>
<evidence type="ECO:0000313" key="7">
    <source>
        <dbReference type="Proteomes" id="UP001159363"/>
    </source>
</evidence>
<accession>A0ABQ9GD34</accession>
<feature type="compositionally biased region" description="Polar residues" evidence="4">
    <location>
        <begin position="80"/>
        <end position="90"/>
    </location>
</feature>
<reference evidence="6 7" key="1">
    <citation type="submission" date="2023-02" db="EMBL/GenBank/DDBJ databases">
        <title>LHISI_Scaffold_Assembly.</title>
        <authorList>
            <person name="Stuart O.P."/>
            <person name="Cleave R."/>
            <person name="Magrath M.J.L."/>
            <person name="Mikheyev A.S."/>
        </authorList>
    </citation>
    <scope>NUCLEOTIDE SEQUENCE [LARGE SCALE GENOMIC DNA]</scope>
    <source>
        <strain evidence="6">Daus_M_001</strain>
        <tissue evidence="6">Leg muscle</tissue>
    </source>
</reference>
<organism evidence="6 7">
    <name type="scientific">Dryococelus australis</name>
    <dbReference type="NCBI Taxonomy" id="614101"/>
    <lineage>
        <taxon>Eukaryota</taxon>
        <taxon>Metazoa</taxon>
        <taxon>Ecdysozoa</taxon>
        <taxon>Arthropoda</taxon>
        <taxon>Hexapoda</taxon>
        <taxon>Insecta</taxon>
        <taxon>Pterygota</taxon>
        <taxon>Neoptera</taxon>
        <taxon>Polyneoptera</taxon>
        <taxon>Phasmatodea</taxon>
        <taxon>Verophasmatodea</taxon>
        <taxon>Anareolatae</taxon>
        <taxon>Phasmatidae</taxon>
        <taxon>Eurycanthinae</taxon>
        <taxon>Dryococelus</taxon>
    </lineage>
</organism>
<dbReference type="InterPro" id="IPR013083">
    <property type="entry name" value="Znf_RING/FYVE/PHD"/>
</dbReference>
<feature type="region of interest" description="Disordered" evidence="4">
    <location>
        <begin position="1"/>
        <end position="90"/>
    </location>
</feature>
<protein>
    <recommendedName>
        <fullName evidence="5">PHD-type domain-containing protein</fullName>
    </recommendedName>
</protein>
<feature type="compositionally biased region" description="Basic residues" evidence="4">
    <location>
        <begin position="25"/>
        <end position="49"/>
    </location>
</feature>
<dbReference type="EMBL" id="JARBHB010000013">
    <property type="protein sequence ID" value="KAJ8870308.1"/>
    <property type="molecule type" value="Genomic_DNA"/>
</dbReference>
<evidence type="ECO:0000256" key="3">
    <source>
        <dbReference type="ARBA" id="ARBA00022833"/>
    </source>
</evidence>
<evidence type="ECO:0000256" key="2">
    <source>
        <dbReference type="ARBA" id="ARBA00022771"/>
    </source>
</evidence>